<reference evidence="6 7" key="1">
    <citation type="submission" date="2020-02" db="EMBL/GenBank/DDBJ databases">
        <authorList>
            <person name="Kim H.M."/>
            <person name="Jeon C.O."/>
        </authorList>
    </citation>
    <scope>NUCLEOTIDE SEQUENCE [LARGE SCALE GENOMIC DNA]</scope>
    <source>
        <strain evidence="6 7">PeD5</strain>
    </source>
</reference>
<keyword evidence="2" id="KW-0520">NAD</keyword>
<dbReference type="PANTHER" id="PTHR43491:SF1">
    <property type="entry name" value="UDP-N-ACETYL-D-MANNOSAMINE DEHYDROGENASE"/>
    <property type="match status" value="1"/>
</dbReference>
<dbReference type="Pfam" id="PF00984">
    <property type="entry name" value="UDPG_MGDP_dh"/>
    <property type="match status" value="1"/>
</dbReference>
<dbReference type="EMBL" id="JAAIKB010000007">
    <property type="protein sequence ID" value="NGM21801.1"/>
    <property type="molecule type" value="Genomic_DNA"/>
</dbReference>
<dbReference type="GO" id="GO:0000271">
    <property type="term" value="P:polysaccharide biosynthetic process"/>
    <property type="evidence" value="ECO:0007669"/>
    <property type="project" value="InterPro"/>
</dbReference>
<keyword evidence="7" id="KW-1185">Reference proteome</keyword>
<dbReference type="GO" id="GO:0016616">
    <property type="term" value="F:oxidoreductase activity, acting on the CH-OH group of donors, NAD or NADP as acceptor"/>
    <property type="evidence" value="ECO:0007669"/>
    <property type="project" value="InterPro"/>
</dbReference>
<dbReference type="SUPFAM" id="SSF52413">
    <property type="entry name" value="UDP-glucose/GDP-mannose dehydrogenase C-terminal domain"/>
    <property type="match status" value="1"/>
</dbReference>
<dbReference type="NCBIfam" id="TIGR03026">
    <property type="entry name" value="NDP-sugDHase"/>
    <property type="match status" value="1"/>
</dbReference>
<dbReference type="InterPro" id="IPR001732">
    <property type="entry name" value="UDP-Glc/GDP-Man_DH_N"/>
</dbReference>
<evidence type="ECO:0000313" key="7">
    <source>
        <dbReference type="Proteomes" id="UP000475385"/>
    </source>
</evidence>
<name>A0A6M1LN52_9PROT</name>
<dbReference type="AlphaFoldDB" id="A0A6M1LN52"/>
<evidence type="ECO:0000256" key="2">
    <source>
        <dbReference type="ARBA" id="ARBA00023027"/>
    </source>
</evidence>
<dbReference type="Pfam" id="PF03721">
    <property type="entry name" value="UDPG_MGDP_dh_N"/>
    <property type="match status" value="1"/>
</dbReference>
<dbReference type="InterPro" id="IPR008927">
    <property type="entry name" value="6-PGluconate_DH-like_C_sf"/>
</dbReference>
<dbReference type="Proteomes" id="UP000475385">
    <property type="component" value="Unassembled WGS sequence"/>
</dbReference>
<dbReference type="InterPro" id="IPR014027">
    <property type="entry name" value="UDP-Glc/GDP-Man_DH_C"/>
</dbReference>
<dbReference type="SUPFAM" id="SSF51735">
    <property type="entry name" value="NAD(P)-binding Rossmann-fold domains"/>
    <property type="match status" value="1"/>
</dbReference>
<feature type="domain" description="UDP-glucose/GDP-mannose dehydrogenase C-terminal" evidence="5">
    <location>
        <begin position="343"/>
        <end position="443"/>
    </location>
</feature>
<dbReference type="SUPFAM" id="SSF48179">
    <property type="entry name" value="6-phosphogluconate dehydrogenase C-terminal domain-like"/>
    <property type="match status" value="1"/>
</dbReference>
<evidence type="ECO:0000256" key="1">
    <source>
        <dbReference type="ARBA" id="ARBA00023002"/>
    </source>
</evidence>
<dbReference type="PIRSF" id="PIRSF500136">
    <property type="entry name" value="UDP_ManNAc_DH"/>
    <property type="match status" value="1"/>
</dbReference>
<dbReference type="InterPro" id="IPR036291">
    <property type="entry name" value="NAD(P)-bd_dom_sf"/>
</dbReference>
<dbReference type="InterPro" id="IPR028359">
    <property type="entry name" value="UDP_ManNAc/GlcNAc_DH"/>
</dbReference>
<comment type="similarity">
    <text evidence="3">Belongs to the UDP-glucose/GDP-mannose dehydrogenase family.</text>
</comment>
<dbReference type="InterPro" id="IPR014026">
    <property type="entry name" value="UDP-Glc/GDP-Man_DH_dimer"/>
</dbReference>
<reference evidence="6 7" key="2">
    <citation type="submission" date="2020-03" db="EMBL/GenBank/DDBJ databases">
        <title>Roseomonas stagni sp. nov., isolated from pond water in Japan.</title>
        <authorList>
            <person name="Furuhata K."/>
            <person name="Miyamoto H."/>
            <person name="Goto K."/>
        </authorList>
    </citation>
    <scope>NUCLEOTIDE SEQUENCE [LARGE SCALE GENOMIC DNA]</scope>
    <source>
        <strain evidence="6 7">PeD5</strain>
    </source>
</reference>
<accession>A0A6M1LN52</accession>
<dbReference type="PIRSF" id="PIRSF000124">
    <property type="entry name" value="UDPglc_GDPman_dh"/>
    <property type="match status" value="1"/>
</dbReference>
<comment type="caution">
    <text evidence="6">The sequence shown here is derived from an EMBL/GenBank/DDBJ whole genome shotgun (WGS) entry which is preliminary data.</text>
</comment>
<dbReference type="Gene3D" id="3.40.50.720">
    <property type="entry name" value="NAD(P)-binding Rossmann-like Domain"/>
    <property type="match status" value="2"/>
</dbReference>
<evidence type="ECO:0000259" key="5">
    <source>
        <dbReference type="SMART" id="SM00984"/>
    </source>
</evidence>
<dbReference type="PANTHER" id="PTHR43491">
    <property type="entry name" value="UDP-N-ACETYL-D-MANNOSAMINE DEHYDROGENASE"/>
    <property type="match status" value="1"/>
</dbReference>
<proteinExistence type="inferred from homology"/>
<dbReference type="SMART" id="SM00984">
    <property type="entry name" value="UDPG_MGDP_dh_C"/>
    <property type="match status" value="1"/>
</dbReference>
<feature type="compositionally biased region" description="Basic and acidic residues" evidence="4">
    <location>
        <begin position="378"/>
        <end position="396"/>
    </location>
</feature>
<organism evidence="6 7">
    <name type="scientific">Falsiroseomonas algicola</name>
    <dbReference type="NCBI Taxonomy" id="2716930"/>
    <lineage>
        <taxon>Bacteria</taxon>
        <taxon>Pseudomonadati</taxon>
        <taxon>Pseudomonadota</taxon>
        <taxon>Alphaproteobacteria</taxon>
        <taxon>Acetobacterales</taxon>
        <taxon>Roseomonadaceae</taxon>
        <taxon>Falsiroseomonas</taxon>
    </lineage>
</organism>
<dbReference type="GO" id="GO:0016628">
    <property type="term" value="F:oxidoreductase activity, acting on the CH-CH group of donors, NAD or NADP as acceptor"/>
    <property type="evidence" value="ECO:0007669"/>
    <property type="project" value="InterPro"/>
</dbReference>
<feature type="region of interest" description="Disordered" evidence="4">
    <location>
        <begin position="378"/>
        <end position="400"/>
    </location>
</feature>
<dbReference type="GO" id="GO:0051287">
    <property type="term" value="F:NAD binding"/>
    <property type="evidence" value="ECO:0007669"/>
    <property type="project" value="InterPro"/>
</dbReference>
<evidence type="ECO:0000256" key="3">
    <source>
        <dbReference type="PIRNR" id="PIRNR000124"/>
    </source>
</evidence>
<keyword evidence="1" id="KW-0560">Oxidoreductase</keyword>
<evidence type="ECO:0000256" key="4">
    <source>
        <dbReference type="SAM" id="MobiDB-lite"/>
    </source>
</evidence>
<dbReference type="RefSeq" id="WP_164695715.1">
    <property type="nucleotide sequence ID" value="NZ_JAAIKB010000007.1"/>
</dbReference>
<evidence type="ECO:0000313" key="6">
    <source>
        <dbReference type="EMBL" id="NGM21801.1"/>
    </source>
</evidence>
<dbReference type="InterPro" id="IPR017476">
    <property type="entry name" value="UDP-Glc/GDP-Man"/>
</dbReference>
<gene>
    <name evidence="6" type="ORF">G3576_17390</name>
</gene>
<protein>
    <submittedName>
        <fullName evidence="6">Nucleotide sugar dehydrogenase</fullName>
    </submittedName>
</protein>
<dbReference type="InterPro" id="IPR036220">
    <property type="entry name" value="UDP-Glc/GDP-Man_DH_C_sf"/>
</dbReference>
<dbReference type="Pfam" id="PF03720">
    <property type="entry name" value="UDPG_MGDP_dh_C"/>
    <property type="match status" value="1"/>
</dbReference>
<sequence length="454" mass="48623">MPDTNAAAGSIPLAAADLLRRIEARDAIVGVIGLGYVGLPLALATIRAGHRVIGFDIDAPKVAGLNGGRSPLRHIGDAALGDAIAAGDFQATTDFDRLEEADILLICVPTPLDRHREPDLSFVEGTARAIARRLRSGQMVVLESTTWPGTTLELVKPILEETGLRSGLDFLLAYSPEREDPGNAVFTTAAIPKVVGGDGRVALDLACAFYAGIVSRVVPVSSAATAEAVKLTENIFRAVNIALVNELKTIYDAMGIDVWEVIEAASTKPFGYMPFQPGPGLGGHCIPIDPFYLTWKAREFGVNTRFIELAGEVNTLMPRLVVEKLAQALDRQARRGLNGARILLLGMAYKRNVDDLRESPSLVLTRLLEARGARVDYHDPHVPEVPRTREHPELAGRRSVPADAGSVARYDAVLVATDHDAVDHAAIARAARLVVDTRNACARAGVHGPHIVKA</sequence>